<evidence type="ECO:0000313" key="2">
    <source>
        <dbReference type="EMBL" id="KFI61231.1"/>
    </source>
</evidence>
<dbReference type="eggNOG" id="ENOG503082I">
    <property type="taxonomic scope" value="Bacteria"/>
</dbReference>
<sequence length="93" mass="10510">MNRHVVRQSHISITSRTHEGVVHTDVHIAEVNEAANGECFDPETCCDARERALIEALRAYLRPEQAPECLLTRLRATLDHCCCEQDAQPPFRG</sequence>
<dbReference type="AlphaFoldDB" id="A0A087AR31"/>
<dbReference type="Proteomes" id="UP000786560">
    <property type="component" value="Unassembled WGS sequence"/>
</dbReference>
<dbReference type="EMBL" id="JGYX01000002">
    <property type="protein sequence ID" value="KFI61231.1"/>
    <property type="molecule type" value="Genomic_DNA"/>
</dbReference>
<reference evidence="1" key="2">
    <citation type="journal article" date="2021" name="PeerJ">
        <title>Extensive microbial diversity within the chicken gut microbiome revealed by metagenomics and culture.</title>
        <authorList>
            <person name="Gilroy R."/>
            <person name="Ravi A."/>
            <person name="Getino M."/>
            <person name="Pursley I."/>
            <person name="Horton D.L."/>
            <person name="Alikhan N.F."/>
            <person name="Baker D."/>
            <person name="Gharbi K."/>
            <person name="Hall N."/>
            <person name="Watson M."/>
            <person name="Adriaenssens E.M."/>
            <person name="Foster-Nyarko E."/>
            <person name="Jarju S."/>
            <person name="Secka A."/>
            <person name="Antonio M."/>
            <person name="Oren A."/>
            <person name="Chaudhuri R.R."/>
            <person name="La Ragione R."/>
            <person name="Hildebrand F."/>
            <person name="Pallen M.J."/>
        </authorList>
    </citation>
    <scope>NUCLEOTIDE SEQUENCE</scope>
    <source>
        <strain evidence="1">ChiBcolR7-4860</strain>
    </source>
</reference>
<evidence type="ECO:0000313" key="3">
    <source>
        <dbReference type="Proteomes" id="UP000029046"/>
    </source>
</evidence>
<dbReference type="Proteomes" id="UP000029046">
    <property type="component" value="Unassembled WGS sequence"/>
</dbReference>
<evidence type="ECO:0000313" key="1">
    <source>
        <dbReference type="EMBL" id="HJG41968.1"/>
    </source>
</evidence>
<dbReference type="OrthoDB" id="3239392at2"/>
<keyword evidence="3" id="KW-1185">Reference proteome</keyword>
<dbReference type="RefSeq" id="WP_033505966.1">
    <property type="nucleotide sequence ID" value="NZ_DYUX01000023.1"/>
</dbReference>
<comment type="caution">
    <text evidence="2">The sequence shown here is derived from an EMBL/GenBank/DDBJ whole genome shotgun (WGS) entry which is preliminary data.</text>
</comment>
<gene>
    <name evidence="2" type="ORF">BIGA_0664</name>
    <name evidence="1" type="ORF">K8U73_06250</name>
</gene>
<dbReference type="EMBL" id="DYUX01000023">
    <property type="protein sequence ID" value="HJG41968.1"/>
    <property type="molecule type" value="Genomic_DNA"/>
</dbReference>
<proteinExistence type="predicted"/>
<reference evidence="1" key="3">
    <citation type="submission" date="2021-09" db="EMBL/GenBank/DDBJ databases">
        <authorList>
            <person name="Gilroy R."/>
        </authorList>
    </citation>
    <scope>NUCLEOTIDE SEQUENCE</scope>
    <source>
        <strain evidence="1">ChiBcolR7-4860</strain>
    </source>
</reference>
<organism evidence="2 3">
    <name type="scientific">Bifidobacterium pullorum subsp. gallinarum</name>
    <dbReference type="NCBI Taxonomy" id="78344"/>
    <lineage>
        <taxon>Bacteria</taxon>
        <taxon>Bacillati</taxon>
        <taxon>Actinomycetota</taxon>
        <taxon>Actinomycetes</taxon>
        <taxon>Bifidobacteriales</taxon>
        <taxon>Bifidobacteriaceae</taxon>
        <taxon>Bifidobacterium</taxon>
    </lineage>
</organism>
<reference evidence="2 3" key="1">
    <citation type="submission" date="2014-03" db="EMBL/GenBank/DDBJ databases">
        <title>Genomics of Bifidobacteria.</title>
        <authorList>
            <person name="Ventura M."/>
            <person name="Milani C."/>
            <person name="Lugli G.A."/>
        </authorList>
    </citation>
    <scope>NUCLEOTIDE SEQUENCE [LARGE SCALE GENOMIC DNA]</scope>
    <source>
        <strain evidence="2 3">LMG 11586</strain>
    </source>
</reference>
<name>A0A087AR31_9BIFI</name>
<protein>
    <submittedName>
        <fullName evidence="2">Uncharacterized protein</fullName>
    </submittedName>
</protein>
<accession>A0A087AR31</accession>